<dbReference type="Gene3D" id="3.30.300.30">
    <property type="match status" value="1"/>
</dbReference>
<proteinExistence type="inferred from homology"/>
<dbReference type="SUPFAM" id="SSF56801">
    <property type="entry name" value="Acetyl-CoA synthetase-like"/>
    <property type="match status" value="1"/>
</dbReference>
<keyword evidence="2 5" id="KW-0436">Ligase</keyword>
<dbReference type="EMBL" id="JAFLEQ010000008">
    <property type="protein sequence ID" value="MBN9644127.1"/>
    <property type="molecule type" value="Genomic_DNA"/>
</dbReference>
<evidence type="ECO:0000259" key="3">
    <source>
        <dbReference type="Pfam" id="PF00501"/>
    </source>
</evidence>
<evidence type="ECO:0000313" key="6">
    <source>
        <dbReference type="Proteomes" id="UP000664332"/>
    </source>
</evidence>
<evidence type="ECO:0000259" key="4">
    <source>
        <dbReference type="Pfam" id="PF13193"/>
    </source>
</evidence>
<dbReference type="Proteomes" id="UP000664332">
    <property type="component" value="Unassembled WGS sequence"/>
</dbReference>
<dbReference type="Pfam" id="PF13193">
    <property type="entry name" value="AMP-binding_C"/>
    <property type="match status" value="1"/>
</dbReference>
<reference evidence="5" key="1">
    <citation type="submission" date="2021-03" db="EMBL/GenBank/DDBJ databases">
        <authorList>
            <person name="Sun Q."/>
        </authorList>
    </citation>
    <scope>NUCLEOTIDE SEQUENCE</scope>
    <source>
        <strain evidence="5">CCM 8862</strain>
    </source>
</reference>
<dbReference type="Gene3D" id="3.40.50.12780">
    <property type="entry name" value="N-terminal domain of ligase-like"/>
    <property type="match status" value="1"/>
</dbReference>
<dbReference type="PANTHER" id="PTHR24096">
    <property type="entry name" value="LONG-CHAIN-FATTY-ACID--COA LIGASE"/>
    <property type="match status" value="1"/>
</dbReference>
<name>A0A939E259_9CORY</name>
<dbReference type="InterPro" id="IPR042099">
    <property type="entry name" value="ANL_N_sf"/>
</dbReference>
<dbReference type="PROSITE" id="PS00455">
    <property type="entry name" value="AMP_BINDING"/>
    <property type="match status" value="1"/>
</dbReference>
<evidence type="ECO:0000256" key="2">
    <source>
        <dbReference type="ARBA" id="ARBA00022598"/>
    </source>
</evidence>
<keyword evidence="6" id="KW-1185">Reference proteome</keyword>
<dbReference type="GO" id="GO:0016405">
    <property type="term" value="F:CoA-ligase activity"/>
    <property type="evidence" value="ECO:0007669"/>
    <property type="project" value="TreeGrafter"/>
</dbReference>
<dbReference type="InterPro" id="IPR020845">
    <property type="entry name" value="AMP-binding_CS"/>
</dbReference>
<sequence>MIDFSPTDHPAITESGVTYTYRDLHRAVDDRACHLRATGLAAGDVVALIATNGIGFAVDLLAVHRAGMIAAPVNPALPAARIDDHLGYIGAAASITSAGTPAGQSAGIVLRGPGGRRIAPHPQLHPDTACLPMSSGTTGTAKAVMLSANNLAGDARLFAAAAELRRSDTVISALPFTHIYGLTVLLLSPLSVGAHIIAEPFHRERFVGLHTTYEATVSFIAPPLADLFTADATSDFSSLRLIVSGAAALNPATAAALHTRTGARVAQGYGLTEASPVTHFARSAQLCPPDTVGHALPGTCDRIADPATGESVPDGSPGELWVKGPQVMLGYLGDSSATAAALSDDGWLRTGDLAVKDPGGVVRIVDRIKDVIKYHGYSVSPVKVEQILSACPGVADAAVVKGYDGEGEEIPVAVIAPDPEHHPPVTDDRLLSFSNRQLAHYEQVRAIVRTDRIPRTATGKIDRTALAARLGNNTGTTR</sequence>
<dbReference type="PANTHER" id="PTHR24096:SF149">
    <property type="entry name" value="AMP-BINDING DOMAIN-CONTAINING PROTEIN-RELATED"/>
    <property type="match status" value="1"/>
</dbReference>
<feature type="domain" description="AMP-dependent synthetase/ligase" evidence="3">
    <location>
        <begin position="6"/>
        <end position="332"/>
    </location>
</feature>
<dbReference type="AlphaFoldDB" id="A0A939E259"/>
<evidence type="ECO:0000313" key="5">
    <source>
        <dbReference type="EMBL" id="MBN9644127.1"/>
    </source>
</evidence>
<accession>A0A939E259</accession>
<comment type="caution">
    <text evidence="5">The sequence shown here is derived from an EMBL/GenBank/DDBJ whole genome shotgun (WGS) entry which is preliminary data.</text>
</comment>
<dbReference type="InterPro" id="IPR000873">
    <property type="entry name" value="AMP-dep_synth/lig_dom"/>
</dbReference>
<dbReference type="RefSeq" id="WP_207119067.1">
    <property type="nucleotide sequence ID" value="NZ_JAFLEQ010000008.1"/>
</dbReference>
<organism evidence="5 6">
    <name type="scientific">Corynebacterium mendelii</name>
    <dbReference type="NCBI Taxonomy" id="2765362"/>
    <lineage>
        <taxon>Bacteria</taxon>
        <taxon>Bacillati</taxon>
        <taxon>Actinomycetota</taxon>
        <taxon>Actinomycetes</taxon>
        <taxon>Mycobacteriales</taxon>
        <taxon>Corynebacteriaceae</taxon>
        <taxon>Corynebacterium</taxon>
    </lineage>
</organism>
<evidence type="ECO:0000256" key="1">
    <source>
        <dbReference type="ARBA" id="ARBA00006432"/>
    </source>
</evidence>
<dbReference type="Pfam" id="PF00501">
    <property type="entry name" value="AMP-binding"/>
    <property type="match status" value="1"/>
</dbReference>
<gene>
    <name evidence="5" type="ORF">JZY06_05765</name>
</gene>
<comment type="similarity">
    <text evidence="1">Belongs to the ATP-dependent AMP-binding enzyme family.</text>
</comment>
<feature type="domain" description="AMP-binding enzyme C-terminal" evidence="4">
    <location>
        <begin position="383"/>
        <end position="460"/>
    </location>
</feature>
<dbReference type="InterPro" id="IPR025110">
    <property type="entry name" value="AMP-bd_C"/>
</dbReference>
<protein>
    <submittedName>
        <fullName evidence="5">Acyl--CoA ligase</fullName>
    </submittedName>
</protein>
<dbReference type="InterPro" id="IPR045851">
    <property type="entry name" value="AMP-bd_C_sf"/>
</dbReference>